<comment type="subunit">
    <text evidence="8">Part of a complex composed of FtsB, FtsL and FtsQ.</text>
</comment>
<proteinExistence type="inferred from homology"/>
<comment type="similarity">
    <text evidence="8">Belongs to the FtsL family.</text>
</comment>
<evidence type="ECO:0000313" key="10">
    <source>
        <dbReference type="EMBL" id="WDE11249.1"/>
    </source>
</evidence>
<dbReference type="Pfam" id="PF04999">
    <property type="entry name" value="FtsL"/>
    <property type="match status" value="1"/>
</dbReference>
<dbReference type="PANTHER" id="PTHR37479:SF1">
    <property type="entry name" value="CELL DIVISION PROTEIN FTSL"/>
    <property type="match status" value="1"/>
</dbReference>
<reference evidence="10 11" key="1">
    <citation type="journal article" date="2022" name="Mar. Drugs">
        <title>Bioassay-Guided Fractionation Leads to the Detection of Cholic Acid Generated by the Rare Thalassomonas sp.</title>
        <authorList>
            <person name="Pheiffer F."/>
            <person name="Schneider Y.K."/>
            <person name="Hansen E.H."/>
            <person name="Andersen J.H."/>
            <person name="Isaksson J."/>
            <person name="Busche T."/>
            <person name="R C."/>
            <person name="Kalinowski J."/>
            <person name="Zyl L.V."/>
            <person name="Trindade M."/>
        </authorList>
    </citation>
    <scope>NUCLEOTIDE SEQUENCE [LARGE SCALE GENOMIC DNA]</scope>
    <source>
        <strain evidence="10 11">A5K-61T</strain>
    </source>
</reference>
<gene>
    <name evidence="8 10" type="primary">ftsL</name>
    <name evidence="10" type="ORF">H3N35_23985</name>
</gene>
<dbReference type="PANTHER" id="PTHR37479">
    <property type="entry name" value="CELL DIVISION PROTEIN FTSL"/>
    <property type="match status" value="1"/>
</dbReference>
<dbReference type="RefSeq" id="WP_274051392.1">
    <property type="nucleotide sequence ID" value="NZ_CP059693.1"/>
</dbReference>
<dbReference type="Proteomes" id="UP001215231">
    <property type="component" value="Chromosome"/>
</dbReference>
<evidence type="ECO:0000313" key="11">
    <source>
        <dbReference type="Proteomes" id="UP001215231"/>
    </source>
</evidence>
<evidence type="ECO:0000256" key="5">
    <source>
        <dbReference type="ARBA" id="ARBA00022989"/>
    </source>
</evidence>
<keyword evidence="2 8" id="KW-1003">Cell membrane</keyword>
<dbReference type="HAMAP" id="MF_00910">
    <property type="entry name" value="FtsL"/>
    <property type="match status" value="1"/>
</dbReference>
<evidence type="ECO:0000256" key="7">
    <source>
        <dbReference type="ARBA" id="ARBA00023306"/>
    </source>
</evidence>
<dbReference type="NCBIfam" id="TIGR02209">
    <property type="entry name" value="ftsL_broad"/>
    <property type="match status" value="1"/>
</dbReference>
<keyword evidence="8" id="KW-0997">Cell inner membrane</keyword>
<evidence type="ECO:0000256" key="8">
    <source>
        <dbReference type="HAMAP-Rule" id="MF_00910"/>
    </source>
</evidence>
<comment type="subcellular location">
    <subcellularLocation>
        <location evidence="8">Cell inner membrane</location>
        <topology evidence="8">Single-pass type II membrane protein</topology>
    </subcellularLocation>
    <subcellularLocation>
        <location evidence="1">Cell membrane</location>
        <topology evidence="1">Single-pass type II membrane protein</topology>
    </subcellularLocation>
    <text evidence="8">Localizes to the division septum where it forms a ring structure.</text>
</comment>
<keyword evidence="4 8" id="KW-0812">Transmembrane</keyword>
<keyword evidence="3 8" id="KW-0132">Cell division</keyword>
<evidence type="ECO:0000256" key="3">
    <source>
        <dbReference type="ARBA" id="ARBA00022618"/>
    </source>
</evidence>
<evidence type="ECO:0000256" key="2">
    <source>
        <dbReference type="ARBA" id="ARBA00022475"/>
    </source>
</evidence>
<keyword evidence="6 8" id="KW-0472">Membrane</keyword>
<keyword evidence="5 8" id="KW-1133">Transmembrane helix</keyword>
<protein>
    <recommendedName>
        <fullName evidence="8 9">Cell division protein FtsL</fullName>
    </recommendedName>
</protein>
<sequence>MAKPGNVLIFDIWQDIRRHLVIYLLLFLVVISAFSVIYFTHLNRQTTSELELLLTGRDELDIEWRNLLLEQNALAEHSRIETQAQKLLEMSRPDAESEVVIRLP</sequence>
<dbReference type="GO" id="GO:0051301">
    <property type="term" value="P:cell division"/>
    <property type="evidence" value="ECO:0007669"/>
    <property type="project" value="UniProtKB-KW"/>
</dbReference>
<dbReference type="InterPro" id="IPR011922">
    <property type="entry name" value="Cell_div_FtsL"/>
</dbReference>
<keyword evidence="7 8" id="KW-0131">Cell cycle</keyword>
<organism evidence="10 11">
    <name type="scientific">Thalassomonas haliotis</name>
    <dbReference type="NCBI Taxonomy" id="485448"/>
    <lineage>
        <taxon>Bacteria</taxon>
        <taxon>Pseudomonadati</taxon>
        <taxon>Pseudomonadota</taxon>
        <taxon>Gammaproteobacteria</taxon>
        <taxon>Alteromonadales</taxon>
        <taxon>Colwelliaceae</taxon>
        <taxon>Thalassomonas</taxon>
    </lineage>
</organism>
<evidence type="ECO:0000256" key="6">
    <source>
        <dbReference type="ARBA" id="ARBA00023136"/>
    </source>
</evidence>
<evidence type="ECO:0000256" key="4">
    <source>
        <dbReference type="ARBA" id="ARBA00022692"/>
    </source>
</evidence>
<accession>A0ABY7VCB6</accession>
<dbReference type="EMBL" id="CP059693">
    <property type="protein sequence ID" value="WDE11249.1"/>
    <property type="molecule type" value="Genomic_DNA"/>
</dbReference>
<keyword evidence="11" id="KW-1185">Reference proteome</keyword>
<evidence type="ECO:0000256" key="9">
    <source>
        <dbReference type="NCBIfam" id="TIGR02209"/>
    </source>
</evidence>
<evidence type="ECO:0000256" key="1">
    <source>
        <dbReference type="ARBA" id="ARBA00004401"/>
    </source>
</evidence>
<comment type="function">
    <text evidence="8">Essential cell division protein. May link together the upstream cell division proteins, which are predominantly cytoplasmic, with the downstream cell division proteins, which are predominantly periplasmic.</text>
</comment>
<feature type="transmembrane region" description="Helical" evidence="8">
    <location>
        <begin position="20"/>
        <end position="39"/>
    </location>
</feature>
<name>A0ABY7VCB6_9GAMM</name>